<dbReference type="Proteomes" id="UP001304125">
    <property type="component" value="Chromosome"/>
</dbReference>
<keyword evidence="3" id="KW-0813">Transport</keyword>
<dbReference type="EMBL" id="CP134879">
    <property type="protein sequence ID" value="WNM23453.1"/>
    <property type="molecule type" value="Genomic_DNA"/>
</dbReference>
<evidence type="ECO:0000313" key="9">
    <source>
        <dbReference type="EMBL" id="WNM23453.1"/>
    </source>
</evidence>
<dbReference type="GO" id="GO:0005524">
    <property type="term" value="F:ATP binding"/>
    <property type="evidence" value="ECO:0007669"/>
    <property type="project" value="UniProtKB-KW"/>
</dbReference>
<protein>
    <submittedName>
        <fullName evidence="9">ABC transporter ATP-binding protein</fullName>
    </submittedName>
</protein>
<keyword evidence="5" id="KW-0547">Nucleotide-binding</keyword>
<accession>A0AA96F5E9</accession>
<comment type="subcellular location">
    <subcellularLocation>
        <location evidence="1">Cell membrane</location>
        <topology evidence="1">Peripheral membrane protein</topology>
    </subcellularLocation>
</comment>
<dbReference type="GO" id="GO:0005886">
    <property type="term" value="C:plasma membrane"/>
    <property type="evidence" value="ECO:0007669"/>
    <property type="project" value="UniProtKB-SubCell"/>
</dbReference>
<dbReference type="Pfam" id="PF08352">
    <property type="entry name" value="oligo_HPY"/>
    <property type="match status" value="2"/>
</dbReference>
<dbReference type="Gene3D" id="3.40.50.300">
    <property type="entry name" value="P-loop containing nucleotide triphosphate hydrolases"/>
    <property type="match status" value="2"/>
</dbReference>
<evidence type="ECO:0000256" key="3">
    <source>
        <dbReference type="ARBA" id="ARBA00022448"/>
    </source>
</evidence>
<gene>
    <name evidence="9" type="ORF">RN606_08740</name>
</gene>
<evidence type="ECO:0000259" key="8">
    <source>
        <dbReference type="PROSITE" id="PS50893"/>
    </source>
</evidence>
<keyword evidence="10" id="KW-1185">Reference proteome</keyword>
<dbReference type="SMART" id="SM00382">
    <property type="entry name" value="AAA"/>
    <property type="match status" value="2"/>
</dbReference>
<evidence type="ECO:0000256" key="4">
    <source>
        <dbReference type="ARBA" id="ARBA00022475"/>
    </source>
</evidence>
<keyword evidence="7" id="KW-0472">Membrane</keyword>
<dbReference type="AlphaFoldDB" id="A0AA96F5E9"/>
<organism evidence="9 10">
    <name type="scientific">Demequina capsici</name>
    <dbReference type="NCBI Taxonomy" id="3075620"/>
    <lineage>
        <taxon>Bacteria</taxon>
        <taxon>Bacillati</taxon>
        <taxon>Actinomycetota</taxon>
        <taxon>Actinomycetes</taxon>
        <taxon>Micrococcales</taxon>
        <taxon>Demequinaceae</taxon>
        <taxon>Demequina</taxon>
    </lineage>
</organism>
<keyword evidence="6 9" id="KW-0067">ATP-binding</keyword>
<name>A0AA96F5E9_9MICO</name>
<dbReference type="RefSeq" id="WP_313496372.1">
    <property type="nucleotide sequence ID" value="NZ_CP134879.1"/>
</dbReference>
<evidence type="ECO:0000256" key="6">
    <source>
        <dbReference type="ARBA" id="ARBA00022840"/>
    </source>
</evidence>
<evidence type="ECO:0000256" key="5">
    <source>
        <dbReference type="ARBA" id="ARBA00022741"/>
    </source>
</evidence>
<dbReference type="InterPro" id="IPR017871">
    <property type="entry name" value="ABC_transporter-like_CS"/>
</dbReference>
<evidence type="ECO:0000256" key="1">
    <source>
        <dbReference type="ARBA" id="ARBA00004202"/>
    </source>
</evidence>
<evidence type="ECO:0000256" key="2">
    <source>
        <dbReference type="ARBA" id="ARBA00005417"/>
    </source>
</evidence>
<evidence type="ECO:0000313" key="10">
    <source>
        <dbReference type="Proteomes" id="UP001304125"/>
    </source>
</evidence>
<feature type="domain" description="ABC transporter" evidence="8">
    <location>
        <begin position="7"/>
        <end position="257"/>
    </location>
</feature>
<dbReference type="InterPro" id="IPR003439">
    <property type="entry name" value="ABC_transporter-like_ATP-bd"/>
</dbReference>
<dbReference type="InterPro" id="IPR027417">
    <property type="entry name" value="P-loop_NTPase"/>
</dbReference>
<dbReference type="Pfam" id="PF00005">
    <property type="entry name" value="ABC_tran"/>
    <property type="match status" value="2"/>
</dbReference>
<keyword evidence="4" id="KW-1003">Cell membrane</keyword>
<dbReference type="NCBIfam" id="NF008453">
    <property type="entry name" value="PRK11308.1"/>
    <property type="match status" value="2"/>
</dbReference>
<dbReference type="InterPro" id="IPR050388">
    <property type="entry name" value="ABC_Ni/Peptide_Import"/>
</dbReference>
<dbReference type="FunFam" id="3.40.50.300:FF:000016">
    <property type="entry name" value="Oligopeptide ABC transporter ATP-binding component"/>
    <property type="match status" value="1"/>
</dbReference>
<sequence length="544" mass="57954">MTDLPILRVSDLHVTYGSGSGRHHAVRGVDLELGAGRILAVVGESGSGKSTLANAVLGLLPDGAKRSSGTVEVDGITLTSLSERALRRVRGDVVGYVPQDPSRSLNPVLRIGEQIAEALRRHTGATRDAAAARAVEILDEVGIPEPARRARQYPHELSGGLRQRVLIGIAWACTPRLVIADEPTSALDVTVQRHVLDRMERLRADHGTAVLLITHDLAVAADRADDIIVMQHGQIVESGVAASVLESPQHEYTRALVAAAPGLRAERLVPRVEVATVTAASDAPLLTVSGLVKTYPGDGGAGPVHAVKGVDLSIGRRQTFSIVGESGSGKSTTARMIARIIDADSGVISFDGQDLTAMKGEELRRFRQYIQVVFQNPVGSLDPRMTVERIVTEPLRARGLASRRERTATARELLDQVRLGSEHLGRRPAQLSGGQAQRVAIARALAARPELLVLDEPVSALDVSVQEQVLQLLVDLQAEHGLTYLFISHDLAVVRQISDRIAVMSDGLVVEQGTAADVLERPASPYTRELLSAIPGKAAAAGGR</sequence>
<evidence type="ECO:0000256" key="7">
    <source>
        <dbReference type="ARBA" id="ARBA00023136"/>
    </source>
</evidence>
<dbReference type="SUPFAM" id="SSF52540">
    <property type="entry name" value="P-loop containing nucleoside triphosphate hydrolases"/>
    <property type="match status" value="2"/>
</dbReference>
<dbReference type="CDD" id="cd03257">
    <property type="entry name" value="ABC_NikE_OppD_transporters"/>
    <property type="match status" value="2"/>
</dbReference>
<proteinExistence type="inferred from homology"/>
<dbReference type="GO" id="GO:0016887">
    <property type="term" value="F:ATP hydrolysis activity"/>
    <property type="evidence" value="ECO:0007669"/>
    <property type="project" value="InterPro"/>
</dbReference>
<comment type="similarity">
    <text evidence="2">Belongs to the ABC transporter superfamily.</text>
</comment>
<dbReference type="PANTHER" id="PTHR43297">
    <property type="entry name" value="OLIGOPEPTIDE TRANSPORT ATP-BINDING PROTEIN APPD"/>
    <property type="match status" value="1"/>
</dbReference>
<dbReference type="NCBIfam" id="NF007739">
    <property type="entry name" value="PRK10419.1"/>
    <property type="match status" value="2"/>
</dbReference>
<dbReference type="InterPro" id="IPR013563">
    <property type="entry name" value="Oligopep_ABC_C"/>
</dbReference>
<dbReference type="InterPro" id="IPR003593">
    <property type="entry name" value="AAA+_ATPase"/>
</dbReference>
<dbReference type="PANTHER" id="PTHR43297:SF2">
    <property type="entry name" value="DIPEPTIDE TRANSPORT ATP-BINDING PROTEIN DPPD"/>
    <property type="match status" value="1"/>
</dbReference>
<dbReference type="PROSITE" id="PS50893">
    <property type="entry name" value="ABC_TRANSPORTER_2"/>
    <property type="match status" value="2"/>
</dbReference>
<reference evidence="9 10" key="1">
    <citation type="submission" date="2023-09" db="EMBL/GenBank/DDBJ databases">
        <title>Demequina sp. a novel bacteria isolated from Capsicum annuum.</title>
        <authorList>
            <person name="Humaira Z."/>
            <person name="Lee J."/>
            <person name="Cho D."/>
        </authorList>
    </citation>
    <scope>NUCLEOTIDE SEQUENCE [LARGE SCALE GENOMIC DNA]</scope>
    <source>
        <strain evidence="9 10">OYTSA14</strain>
    </source>
</reference>
<dbReference type="PROSITE" id="PS00211">
    <property type="entry name" value="ABC_TRANSPORTER_1"/>
    <property type="match status" value="1"/>
</dbReference>
<dbReference type="GO" id="GO:0015833">
    <property type="term" value="P:peptide transport"/>
    <property type="evidence" value="ECO:0007669"/>
    <property type="project" value="InterPro"/>
</dbReference>
<feature type="domain" description="ABC transporter" evidence="8">
    <location>
        <begin position="286"/>
        <end position="531"/>
    </location>
</feature>